<keyword evidence="2 5" id="KW-0812">Transmembrane</keyword>
<feature type="transmembrane region" description="Helical" evidence="5">
    <location>
        <begin position="68"/>
        <end position="92"/>
    </location>
</feature>
<dbReference type="AlphaFoldDB" id="A0A1S0TX91"/>
<organism evidence="7">
    <name type="scientific">Loa loa</name>
    <name type="common">Eye worm</name>
    <name type="synonym">Filaria loa</name>
    <dbReference type="NCBI Taxonomy" id="7209"/>
    <lineage>
        <taxon>Eukaryota</taxon>
        <taxon>Metazoa</taxon>
        <taxon>Ecdysozoa</taxon>
        <taxon>Nematoda</taxon>
        <taxon>Chromadorea</taxon>
        <taxon>Rhabditida</taxon>
        <taxon>Spirurina</taxon>
        <taxon>Spiruromorpha</taxon>
        <taxon>Filarioidea</taxon>
        <taxon>Onchocercidae</taxon>
        <taxon>Loa</taxon>
    </lineage>
</organism>
<sequence length="127" mass="14818">MSNMQMEYILQDDIAMDTIFNHTGSTKLQTTIIILIGLFAIFSILFNMILLVTILLSRKLRSVQLFVLFCNLAILNIFNVLFGMFIPMLFIINRNWLFDMTICRWNATLEQMIHACLDNIYHGMIDC</sequence>
<dbReference type="KEGG" id="loa:LOAG_07115"/>
<dbReference type="EMBL" id="JH712502">
    <property type="protein sequence ID" value="EFO21374.1"/>
    <property type="molecule type" value="Genomic_DNA"/>
</dbReference>
<dbReference type="OrthoDB" id="5864106at2759"/>
<feature type="transmembrane region" description="Helical" evidence="5">
    <location>
        <begin position="32"/>
        <end position="56"/>
    </location>
</feature>
<dbReference type="PROSITE" id="PS50262">
    <property type="entry name" value="G_PROTEIN_RECEP_F1_2"/>
    <property type="match status" value="1"/>
</dbReference>
<name>A0A1S0TX91_LOALO</name>
<dbReference type="InParanoid" id="A0A1S0TX91"/>
<dbReference type="SUPFAM" id="SSF81321">
    <property type="entry name" value="Family A G protein-coupled receptor-like"/>
    <property type="match status" value="1"/>
</dbReference>
<evidence type="ECO:0000256" key="5">
    <source>
        <dbReference type="SAM" id="Phobius"/>
    </source>
</evidence>
<reference evidence="7" key="1">
    <citation type="submission" date="2012-04" db="EMBL/GenBank/DDBJ databases">
        <title>The Genome Sequence of Loa loa.</title>
        <authorList>
            <consortium name="The Broad Institute Genome Sequencing Platform"/>
            <consortium name="Broad Institute Genome Sequencing Center for Infectious Disease"/>
            <person name="Nutman T.B."/>
            <person name="Fink D.L."/>
            <person name="Russ C."/>
            <person name="Young S."/>
            <person name="Zeng Q."/>
            <person name="Gargeya S."/>
            <person name="Alvarado L."/>
            <person name="Berlin A."/>
            <person name="Chapman S.B."/>
            <person name="Chen Z."/>
            <person name="Freedman E."/>
            <person name="Gellesch M."/>
            <person name="Goldberg J."/>
            <person name="Griggs A."/>
            <person name="Gujja S."/>
            <person name="Heilman E.R."/>
            <person name="Heiman D."/>
            <person name="Howarth C."/>
            <person name="Mehta T."/>
            <person name="Neiman D."/>
            <person name="Pearson M."/>
            <person name="Roberts A."/>
            <person name="Saif S."/>
            <person name="Shea T."/>
            <person name="Shenoy N."/>
            <person name="Sisk P."/>
            <person name="Stolte C."/>
            <person name="Sykes S."/>
            <person name="White J."/>
            <person name="Yandava C."/>
            <person name="Haas B."/>
            <person name="Henn M.R."/>
            <person name="Nusbaum C."/>
            <person name="Birren B."/>
        </authorList>
    </citation>
    <scope>NUCLEOTIDE SEQUENCE [LARGE SCALE GENOMIC DNA]</scope>
</reference>
<dbReference type="CTD" id="9944531"/>
<dbReference type="GeneID" id="9944531"/>
<keyword evidence="3 5" id="KW-1133">Transmembrane helix</keyword>
<proteinExistence type="predicted"/>
<evidence type="ECO:0000256" key="1">
    <source>
        <dbReference type="ARBA" id="ARBA00004370"/>
    </source>
</evidence>
<evidence type="ECO:0000256" key="2">
    <source>
        <dbReference type="ARBA" id="ARBA00022692"/>
    </source>
</evidence>
<protein>
    <recommendedName>
        <fullName evidence="6">G-protein coupled receptors family 1 profile domain-containing protein</fullName>
    </recommendedName>
</protein>
<evidence type="ECO:0000256" key="4">
    <source>
        <dbReference type="ARBA" id="ARBA00023136"/>
    </source>
</evidence>
<gene>
    <name evidence="7" type="ORF">LOAG_07115</name>
</gene>
<dbReference type="Gene3D" id="1.20.1070.10">
    <property type="entry name" value="Rhodopsin 7-helix transmembrane proteins"/>
    <property type="match status" value="1"/>
</dbReference>
<dbReference type="InterPro" id="IPR017452">
    <property type="entry name" value="GPCR_Rhodpsn_7TM"/>
</dbReference>
<evidence type="ECO:0000259" key="6">
    <source>
        <dbReference type="PROSITE" id="PS50262"/>
    </source>
</evidence>
<keyword evidence="4 5" id="KW-0472">Membrane</keyword>
<dbReference type="GO" id="GO:0016020">
    <property type="term" value="C:membrane"/>
    <property type="evidence" value="ECO:0007669"/>
    <property type="project" value="UniProtKB-SubCell"/>
</dbReference>
<accession>A0A1S0TX91</accession>
<feature type="domain" description="G-protein coupled receptors family 1 profile" evidence="6">
    <location>
        <begin position="46"/>
        <end position="127"/>
    </location>
</feature>
<evidence type="ECO:0000256" key="3">
    <source>
        <dbReference type="ARBA" id="ARBA00022989"/>
    </source>
</evidence>
<comment type="subcellular location">
    <subcellularLocation>
        <location evidence="1">Membrane</location>
    </subcellularLocation>
</comment>
<evidence type="ECO:0000313" key="7">
    <source>
        <dbReference type="EMBL" id="EFO21374.1"/>
    </source>
</evidence>
<dbReference type="RefSeq" id="XP_003142697.1">
    <property type="nucleotide sequence ID" value="XM_003142649.1"/>
</dbReference>